<dbReference type="RefSeq" id="WP_345710617.1">
    <property type="nucleotide sequence ID" value="NZ_BAABIL010000040.1"/>
</dbReference>
<dbReference type="Gene3D" id="3.10.180.10">
    <property type="entry name" value="2,3-Dihydroxybiphenyl 1,2-Dioxygenase, domain 1"/>
    <property type="match status" value="1"/>
</dbReference>
<dbReference type="Proteomes" id="UP001501195">
    <property type="component" value="Unassembled WGS sequence"/>
</dbReference>
<dbReference type="SUPFAM" id="SSF54593">
    <property type="entry name" value="Glyoxalase/Bleomycin resistance protein/Dihydroxybiphenyl dioxygenase"/>
    <property type="match status" value="1"/>
</dbReference>
<evidence type="ECO:0000313" key="2">
    <source>
        <dbReference type="EMBL" id="GAA4963741.1"/>
    </source>
</evidence>
<feature type="domain" description="VOC" evidence="1">
    <location>
        <begin position="2"/>
        <end position="113"/>
    </location>
</feature>
<dbReference type="Pfam" id="PF18029">
    <property type="entry name" value="Glyoxalase_6"/>
    <property type="match status" value="1"/>
</dbReference>
<accession>A0ABP9H883</accession>
<evidence type="ECO:0000259" key="1">
    <source>
        <dbReference type="PROSITE" id="PS51819"/>
    </source>
</evidence>
<proteinExistence type="predicted"/>
<dbReference type="InterPro" id="IPR041581">
    <property type="entry name" value="Glyoxalase_6"/>
</dbReference>
<dbReference type="PANTHER" id="PTHR35908:SF1">
    <property type="entry name" value="CONSERVED PROTEIN"/>
    <property type="match status" value="1"/>
</dbReference>
<dbReference type="PROSITE" id="PS51819">
    <property type="entry name" value="VOC"/>
    <property type="match status" value="1"/>
</dbReference>
<sequence>MPIDSIVLHVRDLQRMTRFWSDALGYRLREGGTGEGDASPVLVPERGPGVPLTLDTDDTTHLDLRTGSAAEQQAEVERLISLGARRLAWDLEPGATHVVLADPEGNPFCVVVDAGVQNPETDRRAQLEAPAALRGWQAGEGEPLHG</sequence>
<dbReference type="InterPro" id="IPR029068">
    <property type="entry name" value="Glyas_Bleomycin-R_OHBP_Dase"/>
</dbReference>
<reference evidence="3" key="1">
    <citation type="journal article" date="2019" name="Int. J. Syst. Evol. Microbiol.">
        <title>The Global Catalogue of Microorganisms (GCM) 10K type strain sequencing project: providing services to taxonomists for standard genome sequencing and annotation.</title>
        <authorList>
            <consortium name="The Broad Institute Genomics Platform"/>
            <consortium name="The Broad Institute Genome Sequencing Center for Infectious Disease"/>
            <person name="Wu L."/>
            <person name="Ma J."/>
        </authorList>
    </citation>
    <scope>NUCLEOTIDE SEQUENCE [LARGE SCALE GENOMIC DNA]</scope>
    <source>
        <strain evidence="3">JCM 18126</strain>
    </source>
</reference>
<comment type="caution">
    <text evidence="2">The sequence shown here is derived from an EMBL/GenBank/DDBJ whole genome shotgun (WGS) entry which is preliminary data.</text>
</comment>
<evidence type="ECO:0000313" key="3">
    <source>
        <dbReference type="Proteomes" id="UP001501195"/>
    </source>
</evidence>
<protein>
    <recommendedName>
        <fullName evidence="1">VOC domain-containing protein</fullName>
    </recommendedName>
</protein>
<organism evidence="2 3">
    <name type="scientific">Kineococcus glutinatus</name>
    <dbReference type="NCBI Taxonomy" id="1070872"/>
    <lineage>
        <taxon>Bacteria</taxon>
        <taxon>Bacillati</taxon>
        <taxon>Actinomycetota</taxon>
        <taxon>Actinomycetes</taxon>
        <taxon>Kineosporiales</taxon>
        <taxon>Kineosporiaceae</taxon>
        <taxon>Kineococcus</taxon>
    </lineage>
</organism>
<gene>
    <name evidence="2" type="ORF">GCM10023225_03760</name>
</gene>
<dbReference type="InterPro" id="IPR037523">
    <property type="entry name" value="VOC_core"/>
</dbReference>
<keyword evidence="3" id="KW-1185">Reference proteome</keyword>
<dbReference type="CDD" id="cd06587">
    <property type="entry name" value="VOC"/>
    <property type="match status" value="1"/>
</dbReference>
<dbReference type="EMBL" id="BAABIL010000040">
    <property type="protein sequence ID" value="GAA4963741.1"/>
    <property type="molecule type" value="Genomic_DNA"/>
</dbReference>
<name>A0ABP9H883_9ACTN</name>
<dbReference type="PANTHER" id="PTHR35908">
    <property type="entry name" value="HYPOTHETICAL FUSION PROTEIN"/>
    <property type="match status" value="1"/>
</dbReference>